<dbReference type="Gene3D" id="3.30.565.10">
    <property type="entry name" value="Histidine kinase-like ATPase, C-terminal domain"/>
    <property type="match status" value="1"/>
</dbReference>
<dbReference type="InterPro" id="IPR003661">
    <property type="entry name" value="HisK_dim/P_dom"/>
</dbReference>
<dbReference type="GO" id="GO:0005886">
    <property type="term" value="C:plasma membrane"/>
    <property type="evidence" value="ECO:0007669"/>
    <property type="project" value="UniProtKB-SubCell"/>
</dbReference>
<accession>A0A2N0ZAL2</accession>
<dbReference type="SUPFAM" id="SSF158472">
    <property type="entry name" value="HAMP domain-like"/>
    <property type="match status" value="1"/>
</dbReference>
<evidence type="ECO:0000313" key="16">
    <source>
        <dbReference type="Proteomes" id="UP000233343"/>
    </source>
</evidence>
<dbReference type="PRINTS" id="PR00344">
    <property type="entry name" value="BCTRLSENSOR"/>
</dbReference>
<dbReference type="AlphaFoldDB" id="A0A2N0ZAL2"/>
<feature type="domain" description="Histidine kinase" evidence="13">
    <location>
        <begin position="238"/>
        <end position="453"/>
    </location>
</feature>
<dbReference type="GO" id="GO:0000155">
    <property type="term" value="F:phosphorelay sensor kinase activity"/>
    <property type="evidence" value="ECO:0007669"/>
    <property type="project" value="InterPro"/>
</dbReference>
<evidence type="ECO:0000256" key="4">
    <source>
        <dbReference type="ARBA" id="ARBA00022475"/>
    </source>
</evidence>
<dbReference type="EMBL" id="PISD01000065">
    <property type="protein sequence ID" value="PKG26547.1"/>
    <property type="molecule type" value="Genomic_DNA"/>
</dbReference>
<reference evidence="15 16" key="1">
    <citation type="journal article" date="2010" name="Int. J. Syst. Evol. Microbiol.">
        <title>Bacillus horneckiae sp. nov., isolated from a spacecraft-assembly clean room.</title>
        <authorList>
            <person name="Vaishampayan P."/>
            <person name="Probst A."/>
            <person name="Krishnamurthi S."/>
            <person name="Ghosh S."/>
            <person name="Osman S."/>
            <person name="McDowall A."/>
            <person name="Ruckmani A."/>
            <person name="Mayilraj S."/>
            <person name="Venkateswaran K."/>
        </authorList>
    </citation>
    <scope>NUCLEOTIDE SEQUENCE [LARGE SCALE GENOMIC DNA]</scope>
    <source>
        <strain evidence="16">1PO1SC</strain>
    </source>
</reference>
<gene>
    <name evidence="15" type="ORF">CWS20_23580</name>
</gene>
<keyword evidence="9" id="KW-0067">ATP-binding</keyword>
<evidence type="ECO:0000256" key="7">
    <source>
        <dbReference type="ARBA" id="ARBA00022741"/>
    </source>
</evidence>
<dbReference type="Pfam" id="PF00512">
    <property type="entry name" value="HisKA"/>
    <property type="match status" value="1"/>
</dbReference>
<dbReference type="InterPro" id="IPR005467">
    <property type="entry name" value="His_kinase_dom"/>
</dbReference>
<protein>
    <recommendedName>
        <fullName evidence="3">histidine kinase</fullName>
        <ecNumber evidence="3">2.7.13.3</ecNumber>
    </recommendedName>
</protein>
<dbReference type="CDD" id="cd00082">
    <property type="entry name" value="HisKA"/>
    <property type="match status" value="1"/>
</dbReference>
<evidence type="ECO:0000256" key="10">
    <source>
        <dbReference type="ARBA" id="ARBA00023012"/>
    </source>
</evidence>
<evidence type="ECO:0000256" key="11">
    <source>
        <dbReference type="ARBA" id="ARBA00023136"/>
    </source>
</evidence>
<dbReference type="Gene3D" id="6.10.340.10">
    <property type="match status" value="1"/>
</dbReference>
<keyword evidence="12" id="KW-0812">Transmembrane</keyword>
<dbReference type="FunFam" id="3.30.565.10:FF:000006">
    <property type="entry name" value="Sensor histidine kinase WalK"/>
    <property type="match status" value="1"/>
</dbReference>
<keyword evidence="8 15" id="KW-0418">Kinase</keyword>
<dbReference type="GO" id="GO:0004721">
    <property type="term" value="F:phosphoprotein phosphatase activity"/>
    <property type="evidence" value="ECO:0007669"/>
    <property type="project" value="TreeGrafter"/>
</dbReference>
<evidence type="ECO:0000256" key="6">
    <source>
        <dbReference type="ARBA" id="ARBA00022679"/>
    </source>
</evidence>
<evidence type="ECO:0000256" key="1">
    <source>
        <dbReference type="ARBA" id="ARBA00000085"/>
    </source>
</evidence>
<comment type="catalytic activity">
    <reaction evidence="1">
        <text>ATP + protein L-histidine = ADP + protein N-phospho-L-histidine.</text>
        <dbReference type="EC" id="2.7.13.3"/>
    </reaction>
</comment>
<dbReference type="Proteomes" id="UP000233343">
    <property type="component" value="Unassembled WGS sequence"/>
</dbReference>
<dbReference type="Gene3D" id="1.10.287.130">
    <property type="match status" value="1"/>
</dbReference>
<evidence type="ECO:0000256" key="2">
    <source>
        <dbReference type="ARBA" id="ARBA00004651"/>
    </source>
</evidence>
<dbReference type="SUPFAM" id="SSF55874">
    <property type="entry name" value="ATPase domain of HSP90 chaperone/DNA topoisomerase II/histidine kinase"/>
    <property type="match status" value="1"/>
</dbReference>
<keyword evidence="11 12" id="KW-0472">Membrane</keyword>
<evidence type="ECO:0000256" key="12">
    <source>
        <dbReference type="SAM" id="Phobius"/>
    </source>
</evidence>
<dbReference type="InterPro" id="IPR003660">
    <property type="entry name" value="HAMP_dom"/>
</dbReference>
<dbReference type="InterPro" id="IPR036097">
    <property type="entry name" value="HisK_dim/P_sf"/>
</dbReference>
<feature type="transmembrane region" description="Helical" evidence="12">
    <location>
        <begin position="6"/>
        <end position="27"/>
    </location>
</feature>
<dbReference type="EC" id="2.7.13.3" evidence="3"/>
<comment type="subcellular location">
    <subcellularLocation>
        <location evidence="2">Cell membrane</location>
        <topology evidence="2">Multi-pass membrane protein</topology>
    </subcellularLocation>
</comment>
<dbReference type="SUPFAM" id="SSF47384">
    <property type="entry name" value="Homodimeric domain of signal transducing histidine kinase"/>
    <property type="match status" value="1"/>
</dbReference>
<evidence type="ECO:0000259" key="14">
    <source>
        <dbReference type="PROSITE" id="PS50885"/>
    </source>
</evidence>
<dbReference type="CDD" id="cd06225">
    <property type="entry name" value="HAMP"/>
    <property type="match status" value="1"/>
</dbReference>
<proteinExistence type="predicted"/>
<keyword evidence="12" id="KW-1133">Transmembrane helix</keyword>
<dbReference type="Pfam" id="PF02518">
    <property type="entry name" value="HATPase_c"/>
    <property type="match status" value="1"/>
</dbReference>
<dbReference type="InterPro" id="IPR003594">
    <property type="entry name" value="HATPase_dom"/>
</dbReference>
<evidence type="ECO:0000256" key="5">
    <source>
        <dbReference type="ARBA" id="ARBA00022553"/>
    </source>
</evidence>
<dbReference type="SMART" id="SM00388">
    <property type="entry name" value="HisKA"/>
    <property type="match status" value="1"/>
</dbReference>
<dbReference type="GO" id="GO:0005524">
    <property type="term" value="F:ATP binding"/>
    <property type="evidence" value="ECO:0007669"/>
    <property type="project" value="UniProtKB-KW"/>
</dbReference>
<dbReference type="PROSITE" id="PS50109">
    <property type="entry name" value="HIS_KIN"/>
    <property type="match status" value="1"/>
</dbReference>
<comment type="caution">
    <text evidence="15">The sequence shown here is derived from an EMBL/GenBank/DDBJ whole genome shotgun (WGS) entry which is preliminary data.</text>
</comment>
<name>A0A2N0ZAL2_9BACI</name>
<dbReference type="GO" id="GO:0016036">
    <property type="term" value="P:cellular response to phosphate starvation"/>
    <property type="evidence" value="ECO:0007669"/>
    <property type="project" value="TreeGrafter"/>
</dbReference>
<feature type="transmembrane region" description="Helical" evidence="12">
    <location>
        <begin position="158"/>
        <end position="181"/>
    </location>
</feature>
<keyword evidence="6" id="KW-0808">Transferase</keyword>
<dbReference type="CDD" id="cd00075">
    <property type="entry name" value="HATPase"/>
    <property type="match status" value="1"/>
</dbReference>
<evidence type="ECO:0000256" key="8">
    <source>
        <dbReference type="ARBA" id="ARBA00022777"/>
    </source>
</evidence>
<dbReference type="InterPro" id="IPR004358">
    <property type="entry name" value="Sig_transdc_His_kin-like_C"/>
</dbReference>
<evidence type="ECO:0000256" key="9">
    <source>
        <dbReference type="ARBA" id="ARBA00022840"/>
    </source>
</evidence>
<keyword evidence="10" id="KW-0902">Two-component regulatory system</keyword>
<sequence length="461" mass="52798">MRKLSIQLGCIFFIIIVGLEVIMFLFLHTTIVHSKINEEELTLQAKGDSLVSILEKHFDSETIAHIMLMESETETDVIITDTNNNIIASSNSLLNKYVDSQISERTTNEDFLVGNWKDDDFIFTVNAIGNNGKEVGLVYTFQNTDKIHILVKKLNENFFFVGVFTLILTFIVITFLSYALAKPLVKMKEATSKIIEGDFSISLPNIKNEELGDLSKSITRLAKDLNYLQLERKGFLDSISHELKTPLTLIKGYADIIYNRELSDEEKDKYIVIIRKEAHRLSILIKDLFTLAKMDKNAFKIEKKEIRLDHLFYSIEEKFMWELNDKNMELITNCPRNLSIIADPFRLEQILYNLIDNSLKYSFGTKIYLSAQLKNGYIYITTSDNGVGIPKEDIPYIFNRFYRVDKSRKRSSGGAGLGLSIVKEIVFAHGGEISFTSKNGKGTQFEIIFQGDEQIENDFNN</sequence>
<dbReference type="SMART" id="SM00387">
    <property type="entry name" value="HATPase_c"/>
    <property type="match status" value="1"/>
</dbReference>
<dbReference type="SMART" id="SM00304">
    <property type="entry name" value="HAMP"/>
    <property type="match status" value="1"/>
</dbReference>
<keyword evidence="5" id="KW-0597">Phosphoprotein</keyword>
<evidence type="ECO:0000256" key="3">
    <source>
        <dbReference type="ARBA" id="ARBA00012438"/>
    </source>
</evidence>
<dbReference type="PANTHER" id="PTHR45453">
    <property type="entry name" value="PHOSPHATE REGULON SENSOR PROTEIN PHOR"/>
    <property type="match status" value="1"/>
</dbReference>
<organism evidence="15 16">
    <name type="scientific">Cytobacillus horneckiae</name>
    <dbReference type="NCBI Taxonomy" id="549687"/>
    <lineage>
        <taxon>Bacteria</taxon>
        <taxon>Bacillati</taxon>
        <taxon>Bacillota</taxon>
        <taxon>Bacilli</taxon>
        <taxon>Bacillales</taxon>
        <taxon>Bacillaceae</taxon>
        <taxon>Cytobacillus</taxon>
    </lineage>
</organism>
<keyword evidence="4" id="KW-1003">Cell membrane</keyword>
<evidence type="ECO:0000259" key="13">
    <source>
        <dbReference type="PROSITE" id="PS50109"/>
    </source>
</evidence>
<dbReference type="PROSITE" id="PS50885">
    <property type="entry name" value="HAMP"/>
    <property type="match status" value="1"/>
</dbReference>
<dbReference type="InterPro" id="IPR050351">
    <property type="entry name" value="BphY/WalK/GraS-like"/>
</dbReference>
<dbReference type="InterPro" id="IPR036890">
    <property type="entry name" value="HATPase_C_sf"/>
</dbReference>
<feature type="domain" description="HAMP" evidence="14">
    <location>
        <begin position="178"/>
        <end position="230"/>
    </location>
</feature>
<keyword evidence="7" id="KW-0547">Nucleotide-binding</keyword>
<dbReference type="FunFam" id="1.10.287.130:FF:000001">
    <property type="entry name" value="Two-component sensor histidine kinase"/>
    <property type="match status" value="1"/>
</dbReference>
<evidence type="ECO:0000313" key="15">
    <source>
        <dbReference type="EMBL" id="PKG26547.1"/>
    </source>
</evidence>
<keyword evidence="16" id="KW-1185">Reference proteome</keyword>
<dbReference type="PANTHER" id="PTHR45453:SF1">
    <property type="entry name" value="PHOSPHATE REGULON SENSOR PROTEIN PHOR"/>
    <property type="match status" value="1"/>
</dbReference>